<reference evidence="3 4" key="1">
    <citation type="journal article" date="2015" name="Genome Announc.">
        <title>Expanding the biotechnology potential of lactobacilli through comparative genomics of 213 strains and associated genera.</title>
        <authorList>
            <person name="Sun Z."/>
            <person name="Harris H.M."/>
            <person name="McCann A."/>
            <person name="Guo C."/>
            <person name="Argimon S."/>
            <person name="Zhang W."/>
            <person name="Yang X."/>
            <person name="Jeffery I.B."/>
            <person name="Cooney J.C."/>
            <person name="Kagawa T.F."/>
            <person name="Liu W."/>
            <person name="Song Y."/>
            <person name="Salvetti E."/>
            <person name="Wrobel A."/>
            <person name="Rasinkangas P."/>
            <person name="Parkhill J."/>
            <person name="Rea M.C."/>
            <person name="O'Sullivan O."/>
            <person name="Ritari J."/>
            <person name="Douillard F.P."/>
            <person name="Paul Ross R."/>
            <person name="Yang R."/>
            <person name="Briner A.E."/>
            <person name="Felis G.E."/>
            <person name="de Vos W.M."/>
            <person name="Barrangou R."/>
            <person name="Klaenhammer T.R."/>
            <person name="Caufield P.W."/>
            <person name="Cui Y."/>
            <person name="Zhang H."/>
            <person name="O'Toole P.W."/>
        </authorList>
    </citation>
    <scope>NUCLEOTIDE SEQUENCE [LARGE SCALE GENOMIC DNA]</scope>
    <source>
        <strain evidence="3 4">DSM 22698</strain>
    </source>
</reference>
<gene>
    <name evidence="3" type="ORF">FD19_GL001589</name>
</gene>
<comment type="caution">
    <text evidence="3">The sequence shown here is derived from an EMBL/GenBank/DDBJ whole genome shotgun (WGS) entry which is preliminary data.</text>
</comment>
<name>A0A0R2C5I8_9LACO</name>
<dbReference type="AlphaFoldDB" id="A0A0R2C5I8"/>
<dbReference type="RefSeq" id="WP_056969534.1">
    <property type="nucleotide sequence ID" value="NZ_AYZK01000004.1"/>
</dbReference>
<evidence type="ECO:0000259" key="2">
    <source>
        <dbReference type="Pfam" id="PF19804"/>
    </source>
</evidence>
<feature type="domain" description="DUF6287" evidence="2">
    <location>
        <begin position="89"/>
        <end position="121"/>
    </location>
</feature>
<protein>
    <recommendedName>
        <fullName evidence="2">DUF6287 domain-containing protein</fullName>
    </recommendedName>
</protein>
<feature type="compositionally biased region" description="Polar residues" evidence="1">
    <location>
        <begin position="24"/>
        <end position="35"/>
    </location>
</feature>
<feature type="compositionally biased region" description="Low complexity" evidence="1">
    <location>
        <begin position="56"/>
        <end position="88"/>
    </location>
</feature>
<evidence type="ECO:0000313" key="3">
    <source>
        <dbReference type="EMBL" id="KRM87005.1"/>
    </source>
</evidence>
<dbReference type="InterPro" id="IPR046254">
    <property type="entry name" value="DUF6287"/>
</dbReference>
<dbReference type="STRING" id="1423810.FD19_GL001589"/>
<evidence type="ECO:0000256" key="1">
    <source>
        <dbReference type="SAM" id="MobiDB-lite"/>
    </source>
</evidence>
<sequence>MVKQISTLIVGTVVALTLAGCGSHQQRGASSSSHNRAARTSHQHNVTVRKAKVARSSKSSAATASSSAASSAAQTSSQASNSSQAAGASLNVAAVAQENFSSLVGTWTNPQTGATLVVTNQTLVQPGNEYQGVTKGAVVSGHDVD</sequence>
<proteinExistence type="predicted"/>
<feature type="region of interest" description="Disordered" evidence="1">
    <location>
        <begin position="24"/>
        <end position="88"/>
    </location>
</feature>
<evidence type="ECO:0000313" key="4">
    <source>
        <dbReference type="Proteomes" id="UP000051789"/>
    </source>
</evidence>
<dbReference type="Proteomes" id="UP000051789">
    <property type="component" value="Unassembled WGS sequence"/>
</dbReference>
<organism evidence="3 4">
    <name type="scientific">Lacticaseibacillus thailandensis DSM 22698 = JCM 13996</name>
    <dbReference type="NCBI Taxonomy" id="1423810"/>
    <lineage>
        <taxon>Bacteria</taxon>
        <taxon>Bacillati</taxon>
        <taxon>Bacillota</taxon>
        <taxon>Bacilli</taxon>
        <taxon>Lactobacillales</taxon>
        <taxon>Lactobacillaceae</taxon>
        <taxon>Lacticaseibacillus</taxon>
    </lineage>
</organism>
<dbReference type="EMBL" id="AYZK01000004">
    <property type="protein sequence ID" value="KRM87005.1"/>
    <property type="molecule type" value="Genomic_DNA"/>
</dbReference>
<accession>A0A0R2C5I8</accession>
<keyword evidence="4" id="KW-1185">Reference proteome</keyword>
<dbReference type="PATRIC" id="fig|1423810.4.peg.1636"/>
<dbReference type="Pfam" id="PF19804">
    <property type="entry name" value="DUF6287"/>
    <property type="match status" value="1"/>
</dbReference>
<dbReference type="PROSITE" id="PS51257">
    <property type="entry name" value="PROKAR_LIPOPROTEIN"/>
    <property type="match status" value="1"/>
</dbReference>
<feature type="compositionally biased region" description="Basic residues" evidence="1">
    <location>
        <begin position="36"/>
        <end position="55"/>
    </location>
</feature>